<accession>A0A6V8P7K4</accession>
<evidence type="ECO:0000313" key="3">
    <source>
        <dbReference type="Proteomes" id="UP000576480"/>
    </source>
</evidence>
<reference evidence="3 4" key="1">
    <citation type="journal article" date="2020" name="Front. Microbiol.">
        <title>Single-cell genomics of novel Actinobacteria with the Wood-Ljungdahl pathway discovered in a serpentinizing system.</title>
        <authorList>
            <person name="Merino N."/>
            <person name="Kawai M."/>
            <person name="Boyd E.S."/>
            <person name="Colman D.R."/>
            <person name="McGlynn S.E."/>
            <person name="Nealson K.H."/>
            <person name="Kurokawa K."/>
            <person name="Hongoh Y."/>
        </authorList>
    </citation>
    <scope>NUCLEOTIDE SEQUENCE [LARGE SCALE GENOMIC DNA]</scope>
    <source>
        <strain evidence="1 4">S33</strain>
        <strain evidence="2 3">S43</strain>
    </source>
</reference>
<dbReference type="AlphaFoldDB" id="A0A6V8P7K4"/>
<evidence type="ECO:0000313" key="4">
    <source>
        <dbReference type="Proteomes" id="UP000591948"/>
    </source>
</evidence>
<evidence type="ECO:0000313" key="1">
    <source>
        <dbReference type="EMBL" id="GFP28317.1"/>
    </source>
</evidence>
<dbReference type="Proteomes" id="UP000591948">
    <property type="component" value="Unassembled WGS sequence"/>
</dbReference>
<organism evidence="1 4">
    <name type="scientific">Candidatus Hakubella thermalkaliphila</name>
    <dbReference type="NCBI Taxonomy" id="2754717"/>
    <lineage>
        <taxon>Bacteria</taxon>
        <taxon>Bacillati</taxon>
        <taxon>Actinomycetota</taxon>
        <taxon>Actinomycetota incertae sedis</taxon>
        <taxon>Candidatus Hakubellales</taxon>
        <taxon>Candidatus Hakubellaceae</taxon>
        <taxon>Candidatus Hakubella</taxon>
    </lineage>
</organism>
<proteinExistence type="predicted"/>
<keyword evidence="4" id="KW-1185">Reference proteome</keyword>
<dbReference type="EMBL" id="BLRY01000175">
    <property type="protein sequence ID" value="GFP28317.1"/>
    <property type="molecule type" value="Genomic_DNA"/>
</dbReference>
<protein>
    <submittedName>
        <fullName evidence="1">Uncharacterized protein</fullName>
    </submittedName>
</protein>
<sequence>MVNLHLQQAILEVIENQLRANDPPETRQNLDRLLASGYSREDALKLIGQAVVTEIWEVMSQGKPYDAKRYIQALNKLK</sequence>
<gene>
    <name evidence="1" type="ORF">HKBW3S33_01732</name>
    <name evidence="2" type="ORF">HKBW3S43_01479</name>
</gene>
<name>A0A6V8P7K4_9ACTN</name>
<dbReference type="EMBL" id="BLSB01000176">
    <property type="protein sequence ID" value="GFP35690.1"/>
    <property type="molecule type" value="Genomic_DNA"/>
</dbReference>
<dbReference type="Proteomes" id="UP000576480">
    <property type="component" value="Unassembled WGS sequence"/>
</dbReference>
<evidence type="ECO:0000313" key="2">
    <source>
        <dbReference type="EMBL" id="GFP35690.1"/>
    </source>
</evidence>
<comment type="caution">
    <text evidence="1">The sequence shown here is derived from an EMBL/GenBank/DDBJ whole genome shotgun (WGS) entry which is preliminary data.</text>
</comment>